<reference evidence="1" key="2">
    <citation type="submission" date="2022-10" db="EMBL/GenBank/DDBJ databases">
        <authorList>
            <consortium name="ENA_rothamsted_submissions"/>
            <consortium name="culmorum"/>
            <person name="King R."/>
        </authorList>
    </citation>
    <scope>NUCLEOTIDE SEQUENCE</scope>
</reference>
<dbReference type="AlphaFoldDB" id="A0A9N9RFW8"/>
<dbReference type="InterPro" id="IPR040096">
    <property type="entry name" value="Ric1"/>
</dbReference>
<dbReference type="OrthoDB" id="67540at2759"/>
<organism evidence="1 2">
    <name type="scientific">Diatraea saccharalis</name>
    <name type="common">sugarcane borer</name>
    <dbReference type="NCBI Taxonomy" id="40085"/>
    <lineage>
        <taxon>Eukaryota</taxon>
        <taxon>Metazoa</taxon>
        <taxon>Ecdysozoa</taxon>
        <taxon>Arthropoda</taxon>
        <taxon>Hexapoda</taxon>
        <taxon>Insecta</taxon>
        <taxon>Pterygota</taxon>
        <taxon>Neoptera</taxon>
        <taxon>Endopterygota</taxon>
        <taxon>Lepidoptera</taxon>
        <taxon>Glossata</taxon>
        <taxon>Ditrysia</taxon>
        <taxon>Pyraloidea</taxon>
        <taxon>Crambidae</taxon>
        <taxon>Crambinae</taxon>
        <taxon>Diatraea</taxon>
    </lineage>
</organism>
<keyword evidence="2" id="KW-1185">Reference proteome</keyword>
<dbReference type="GO" id="GO:0006886">
    <property type="term" value="P:intracellular protein transport"/>
    <property type="evidence" value="ECO:0007669"/>
    <property type="project" value="InterPro"/>
</dbReference>
<reference evidence="1" key="1">
    <citation type="submission" date="2021-12" db="EMBL/GenBank/DDBJ databases">
        <authorList>
            <person name="King R."/>
        </authorList>
    </citation>
    <scope>NUCLEOTIDE SEQUENCE</scope>
</reference>
<evidence type="ECO:0000313" key="1">
    <source>
        <dbReference type="EMBL" id="CAG9795837.1"/>
    </source>
</evidence>
<dbReference type="Proteomes" id="UP001153714">
    <property type="component" value="Chromosome 8"/>
</dbReference>
<dbReference type="GO" id="GO:0005829">
    <property type="term" value="C:cytosol"/>
    <property type="evidence" value="ECO:0007669"/>
    <property type="project" value="TreeGrafter"/>
</dbReference>
<dbReference type="EMBL" id="OU893339">
    <property type="protein sequence ID" value="CAG9795837.1"/>
    <property type="molecule type" value="Genomic_DNA"/>
</dbReference>
<name>A0A9N9RFW8_9NEOP</name>
<dbReference type="GO" id="GO:0042147">
    <property type="term" value="P:retrograde transport, endosome to Golgi"/>
    <property type="evidence" value="ECO:0007669"/>
    <property type="project" value="TreeGrafter"/>
</dbReference>
<dbReference type="GO" id="GO:0000139">
    <property type="term" value="C:Golgi membrane"/>
    <property type="evidence" value="ECO:0007669"/>
    <property type="project" value="TreeGrafter"/>
</dbReference>
<dbReference type="GO" id="GO:0034066">
    <property type="term" value="C:Ric1-Rgp1 guanyl-nucleotide exchange factor complex"/>
    <property type="evidence" value="ECO:0007669"/>
    <property type="project" value="InterPro"/>
</dbReference>
<accession>A0A9N9RFW8</accession>
<dbReference type="PANTHER" id="PTHR22746:SF10">
    <property type="entry name" value="GUANINE NUCLEOTIDE EXCHANGE FACTOR SUBUNIT RIC1"/>
    <property type="match status" value="1"/>
</dbReference>
<dbReference type="PANTHER" id="PTHR22746">
    <property type="entry name" value="RAB6A-GEF COMPLEX PARTNER PROTEIN 1"/>
    <property type="match status" value="1"/>
</dbReference>
<protein>
    <submittedName>
        <fullName evidence="1">Uncharacterized protein</fullName>
    </submittedName>
</protein>
<evidence type="ECO:0000313" key="2">
    <source>
        <dbReference type="Proteomes" id="UP001153714"/>
    </source>
</evidence>
<gene>
    <name evidence="1" type="ORF">DIATSA_LOCUS13075</name>
</gene>
<proteinExistence type="predicted"/>
<sequence>MVKVEGDASSNLLQLDFVKSPLSVNPCMSNQRHLYLQADDKLYVNLEDNLTRRTKISIIDSSSDAYQTENGNDQPNLDYDSSTKYREFVDDNECRKQWIILPLPATYIATNWPLRFSAIDEEGMNVSVAGRTGLAHYSCASRRWKLFGNEAQEKDFVVTGGMLWWNDYIVIGIIFLKLII</sequence>